<organism evidence="1 2">
    <name type="scientific">Anabaena azotica FACHB-119</name>
    <dbReference type="NCBI Taxonomy" id="947527"/>
    <lineage>
        <taxon>Bacteria</taxon>
        <taxon>Bacillati</taxon>
        <taxon>Cyanobacteriota</taxon>
        <taxon>Cyanophyceae</taxon>
        <taxon>Nostocales</taxon>
        <taxon>Nostocaceae</taxon>
        <taxon>Anabaena</taxon>
        <taxon>Anabaena azotica</taxon>
    </lineage>
</organism>
<gene>
    <name evidence="1" type="ORF">H6G83_05435</name>
</gene>
<keyword evidence="2" id="KW-1185">Reference proteome</keyword>
<dbReference type="EMBL" id="JACJSG010000005">
    <property type="protein sequence ID" value="MBD2500068.1"/>
    <property type="molecule type" value="Genomic_DNA"/>
</dbReference>
<evidence type="ECO:0000313" key="2">
    <source>
        <dbReference type="Proteomes" id="UP000661112"/>
    </source>
</evidence>
<proteinExistence type="predicted"/>
<sequence>MLISQPNPLFALKIGVDKERRNQIRGVFWIIQKEHLSVLARQLTSSALRGD</sequence>
<protein>
    <submittedName>
        <fullName evidence="1">Uncharacterized protein</fullName>
    </submittedName>
</protein>
<dbReference type="Proteomes" id="UP000661112">
    <property type="component" value="Unassembled WGS sequence"/>
</dbReference>
<accession>A0ABR8D0Y9</accession>
<comment type="caution">
    <text evidence="1">The sequence shown here is derived from an EMBL/GenBank/DDBJ whole genome shotgun (WGS) entry which is preliminary data.</text>
</comment>
<evidence type="ECO:0000313" key="1">
    <source>
        <dbReference type="EMBL" id="MBD2500068.1"/>
    </source>
</evidence>
<name>A0ABR8D0Y9_9NOST</name>
<reference evidence="1 2" key="1">
    <citation type="journal article" date="2020" name="ISME J.">
        <title>Comparative genomics reveals insights into cyanobacterial evolution and habitat adaptation.</title>
        <authorList>
            <person name="Chen M.Y."/>
            <person name="Teng W.K."/>
            <person name="Zhao L."/>
            <person name="Hu C.X."/>
            <person name="Zhou Y.K."/>
            <person name="Han B.P."/>
            <person name="Song L.R."/>
            <person name="Shu W.S."/>
        </authorList>
    </citation>
    <scope>NUCLEOTIDE SEQUENCE [LARGE SCALE GENOMIC DNA]</scope>
    <source>
        <strain evidence="1 2">FACHB-119</strain>
    </source>
</reference>